<dbReference type="AlphaFoldDB" id="A0A9X0QE23"/>
<dbReference type="RefSeq" id="WP_183976327.1">
    <property type="nucleotide sequence ID" value="NZ_JACHEB010000004.1"/>
</dbReference>
<organism evidence="1 2">
    <name type="scientific">Tunturiibacter gelidiferens</name>
    <dbReference type="NCBI Taxonomy" id="3069689"/>
    <lineage>
        <taxon>Bacteria</taxon>
        <taxon>Pseudomonadati</taxon>
        <taxon>Acidobacteriota</taxon>
        <taxon>Terriglobia</taxon>
        <taxon>Terriglobales</taxon>
        <taxon>Acidobacteriaceae</taxon>
        <taxon>Tunturiibacter</taxon>
    </lineage>
</organism>
<accession>A0A9X0QE23</accession>
<comment type="caution">
    <text evidence="1">The sequence shown here is derived from an EMBL/GenBank/DDBJ whole genome shotgun (WGS) entry which is preliminary data.</text>
</comment>
<dbReference type="EMBL" id="JACHEB010000004">
    <property type="protein sequence ID" value="MBB5328655.1"/>
    <property type="molecule type" value="Genomic_DNA"/>
</dbReference>
<name>A0A9X0QE23_9BACT</name>
<evidence type="ECO:0000313" key="2">
    <source>
        <dbReference type="Proteomes" id="UP000535182"/>
    </source>
</evidence>
<dbReference type="Proteomes" id="UP000535182">
    <property type="component" value="Unassembled WGS sequence"/>
</dbReference>
<sequence>MAISFAKDIRPLFRDGDIECMKPDGIALDDFAWMRVPANASLVYGTVSNGSMPPDEPWSAESVSLFKEWMDAGYPA</sequence>
<protein>
    <submittedName>
        <fullName evidence="1">Uncharacterized protein</fullName>
    </submittedName>
</protein>
<reference evidence="1 2" key="1">
    <citation type="submission" date="2020-08" db="EMBL/GenBank/DDBJ databases">
        <title>Genomic Encyclopedia of Type Strains, Phase IV (KMG-V): Genome sequencing to study the core and pangenomes of soil and plant-associated prokaryotes.</title>
        <authorList>
            <person name="Whitman W."/>
        </authorList>
    </citation>
    <scope>NUCLEOTIDE SEQUENCE [LARGE SCALE GENOMIC DNA]</scope>
    <source>
        <strain evidence="1 2">X5P2</strain>
    </source>
</reference>
<gene>
    <name evidence="1" type="ORF">HDF14_002265</name>
</gene>
<keyword evidence="2" id="KW-1185">Reference proteome</keyword>
<proteinExistence type="predicted"/>
<evidence type="ECO:0000313" key="1">
    <source>
        <dbReference type="EMBL" id="MBB5328655.1"/>
    </source>
</evidence>